<protein>
    <submittedName>
        <fullName evidence="1">Uncharacterized protein</fullName>
    </submittedName>
</protein>
<dbReference type="Proteomes" id="UP001365542">
    <property type="component" value="Unassembled WGS sequence"/>
</dbReference>
<dbReference type="AlphaFoldDB" id="A0AAV9WR85"/>
<gene>
    <name evidence="1" type="ORF">TWF694_006099</name>
</gene>
<name>A0AAV9WR85_9PEZI</name>
<dbReference type="EMBL" id="JAVHJO010000019">
    <property type="protein sequence ID" value="KAK6523207.1"/>
    <property type="molecule type" value="Genomic_DNA"/>
</dbReference>
<organism evidence="1 2">
    <name type="scientific">Orbilia ellipsospora</name>
    <dbReference type="NCBI Taxonomy" id="2528407"/>
    <lineage>
        <taxon>Eukaryota</taxon>
        <taxon>Fungi</taxon>
        <taxon>Dikarya</taxon>
        <taxon>Ascomycota</taxon>
        <taxon>Pezizomycotina</taxon>
        <taxon>Orbiliomycetes</taxon>
        <taxon>Orbiliales</taxon>
        <taxon>Orbiliaceae</taxon>
        <taxon>Orbilia</taxon>
    </lineage>
</organism>
<comment type="caution">
    <text evidence="1">The sequence shown here is derived from an EMBL/GenBank/DDBJ whole genome shotgun (WGS) entry which is preliminary data.</text>
</comment>
<evidence type="ECO:0000313" key="1">
    <source>
        <dbReference type="EMBL" id="KAK6523207.1"/>
    </source>
</evidence>
<sequence>MRKKNINLRQIPVTKHILGFHDQRHSEFSRFREDVEQKHLALLAAAEINLSGTNIFASGIIVQPGAQAGSSMTTPSCRISSESILKLRNSPNMVTDELRDFAADHPAVYRYRGHLLSRYDTDKLVGGMLRDCLEYLLQATVTNMFRRARGSDWCQPVTLSVAHRNGLHTLSGADHRQREPEQQMRTTKLSNDIFIINKRNPVTVITSSAISKDIGLRTNSKSQQTTNTTLGSKLRESKLQCARENRDDEEEDLYTDPWSKKSKLAISKAFLLESERRKRIQTTISKNLEREKGYKNVSRALNLEKYHDGTLTNANSRRLNVIEAKVNQERQKLKQSHVLREPTSRLQTPASIFSITVPAPPSEQNKKLYVSFLSNSRRSRRYFFRSRPIINYNVDDVFGRLLPEPYLQDFDYDRPPDREENDLDYEN</sequence>
<reference evidence="1 2" key="1">
    <citation type="submission" date="2019-10" db="EMBL/GenBank/DDBJ databases">
        <authorList>
            <person name="Palmer J.M."/>
        </authorList>
    </citation>
    <scope>NUCLEOTIDE SEQUENCE [LARGE SCALE GENOMIC DNA]</scope>
    <source>
        <strain evidence="1 2">TWF694</strain>
    </source>
</reference>
<keyword evidence="2" id="KW-1185">Reference proteome</keyword>
<proteinExistence type="predicted"/>
<evidence type="ECO:0000313" key="2">
    <source>
        <dbReference type="Proteomes" id="UP001365542"/>
    </source>
</evidence>
<accession>A0AAV9WR85</accession>